<feature type="compositionally biased region" description="Basic residues" evidence="1">
    <location>
        <begin position="37"/>
        <end position="53"/>
    </location>
</feature>
<reference evidence="2" key="1">
    <citation type="submission" date="2021-06" db="EMBL/GenBank/DDBJ databases">
        <authorList>
            <person name="Kallberg Y."/>
            <person name="Tangrot J."/>
            <person name="Rosling A."/>
        </authorList>
    </citation>
    <scope>NUCLEOTIDE SEQUENCE</scope>
    <source>
        <strain evidence="2">IN212</strain>
    </source>
</reference>
<feature type="compositionally biased region" description="Pro residues" evidence="1">
    <location>
        <begin position="56"/>
        <end position="65"/>
    </location>
</feature>
<dbReference type="Proteomes" id="UP000789396">
    <property type="component" value="Unassembled WGS sequence"/>
</dbReference>
<proteinExistence type="predicted"/>
<name>A0A9N9K118_9GLOM</name>
<evidence type="ECO:0000313" key="2">
    <source>
        <dbReference type="EMBL" id="CAG8805287.1"/>
    </source>
</evidence>
<dbReference type="SUPFAM" id="SSF57701">
    <property type="entry name" value="Zn2/Cys6 DNA-binding domain"/>
    <property type="match status" value="1"/>
</dbReference>
<keyword evidence="3" id="KW-1185">Reference proteome</keyword>
<feature type="non-terminal residue" evidence="2">
    <location>
        <position position="1"/>
    </location>
</feature>
<organism evidence="2 3">
    <name type="scientific">Racocetra fulgida</name>
    <dbReference type="NCBI Taxonomy" id="60492"/>
    <lineage>
        <taxon>Eukaryota</taxon>
        <taxon>Fungi</taxon>
        <taxon>Fungi incertae sedis</taxon>
        <taxon>Mucoromycota</taxon>
        <taxon>Glomeromycotina</taxon>
        <taxon>Glomeromycetes</taxon>
        <taxon>Diversisporales</taxon>
        <taxon>Gigasporaceae</taxon>
        <taxon>Racocetra</taxon>
    </lineage>
</organism>
<accession>A0A9N9K118</accession>
<feature type="non-terminal residue" evidence="2">
    <location>
        <position position="168"/>
    </location>
</feature>
<protein>
    <submittedName>
        <fullName evidence="2">11585_t:CDS:1</fullName>
    </submittedName>
</protein>
<dbReference type="GO" id="GO:0008270">
    <property type="term" value="F:zinc ion binding"/>
    <property type="evidence" value="ECO:0007669"/>
    <property type="project" value="InterPro"/>
</dbReference>
<sequence>KSKSRCKKVEPFDQSTKCRKCIKHNLECTYDFQPQKRGPKGPKRRKRPPKNRKPFTSPPTPPPTFLPTFLPRFSSTSPHTSFATSLLTPPFTPPFTPPPSNVFVNNEELYELILDLIPEGIKSETNIQDSLHNEKNILDKLFTNENSSFILNTLTSTSASPCQYKNIA</sequence>
<evidence type="ECO:0000256" key="1">
    <source>
        <dbReference type="SAM" id="MobiDB-lite"/>
    </source>
</evidence>
<comment type="caution">
    <text evidence="2">The sequence shown here is derived from an EMBL/GenBank/DDBJ whole genome shotgun (WGS) entry which is preliminary data.</text>
</comment>
<evidence type="ECO:0000313" key="3">
    <source>
        <dbReference type="Proteomes" id="UP000789396"/>
    </source>
</evidence>
<dbReference type="EMBL" id="CAJVPZ010077298">
    <property type="protein sequence ID" value="CAG8805287.1"/>
    <property type="molecule type" value="Genomic_DNA"/>
</dbReference>
<feature type="region of interest" description="Disordered" evidence="1">
    <location>
        <begin position="32"/>
        <end position="66"/>
    </location>
</feature>
<dbReference type="InterPro" id="IPR036864">
    <property type="entry name" value="Zn2-C6_fun-type_DNA-bd_sf"/>
</dbReference>
<dbReference type="AlphaFoldDB" id="A0A9N9K118"/>
<gene>
    <name evidence="2" type="ORF">RFULGI_LOCUS18156</name>
</gene>
<dbReference type="GO" id="GO:0000981">
    <property type="term" value="F:DNA-binding transcription factor activity, RNA polymerase II-specific"/>
    <property type="evidence" value="ECO:0007669"/>
    <property type="project" value="InterPro"/>
</dbReference>
<dbReference type="OrthoDB" id="2123952at2759"/>